<feature type="transmembrane region" description="Helical" evidence="8">
    <location>
        <begin position="98"/>
        <end position="117"/>
    </location>
</feature>
<keyword evidence="11" id="KW-1185">Reference proteome</keyword>
<evidence type="ECO:0000313" key="10">
    <source>
        <dbReference type="EMBL" id="BBY17524.1"/>
    </source>
</evidence>
<accession>A0AAD1ILV4</accession>
<evidence type="ECO:0000256" key="1">
    <source>
        <dbReference type="ARBA" id="ARBA00004651"/>
    </source>
</evidence>
<evidence type="ECO:0000256" key="5">
    <source>
        <dbReference type="ARBA" id="ARBA00022989"/>
    </source>
</evidence>
<keyword evidence="4 8" id="KW-0812">Transmembrane</keyword>
<evidence type="ECO:0000256" key="7">
    <source>
        <dbReference type="SAM" id="MobiDB-lite"/>
    </source>
</evidence>
<keyword evidence="3" id="KW-1003">Cell membrane</keyword>
<dbReference type="InterPro" id="IPR020846">
    <property type="entry name" value="MFS_dom"/>
</dbReference>
<evidence type="ECO:0000259" key="9">
    <source>
        <dbReference type="PROSITE" id="PS50850"/>
    </source>
</evidence>
<feature type="transmembrane region" description="Helical" evidence="8">
    <location>
        <begin position="284"/>
        <end position="308"/>
    </location>
</feature>
<dbReference type="EMBL" id="AP022586">
    <property type="protein sequence ID" value="BBY17524.1"/>
    <property type="molecule type" value="Genomic_DNA"/>
</dbReference>
<evidence type="ECO:0000256" key="4">
    <source>
        <dbReference type="ARBA" id="ARBA00022692"/>
    </source>
</evidence>
<evidence type="ECO:0000256" key="6">
    <source>
        <dbReference type="ARBA" id="ARBA00023136"/>
    </source>
</evidence>
<keyword evidence="6 8" id="KW-0472">Membrane</keyword>
<dbReference type="PRINTS" id="PR01036">
    <property type="entry name" value="TCRTETB"/>
</dbReference>
<dbReference type="SUPFAM" id="SSF103473">
    <property type="entry name" value="MFS general substrate transporter"/>
    <property type="match status" value="1"/>
</dbReference>
<dbReference type="RefSeq" id="WP_134054256.1">
    <property type="nucleotide sequence ID" value="NZ_AP022586.1"/>
</dbReference>
<gene>
    <name evidence="10" type="ORF">MLIT_31160</name>
</gene>
<feature type="transmembrane region" description="Helical" evidence="8">
    <location>
        <begin position="218"/>
        <end position="238"/>
    </location>
</feature>
<feature type="transmembrane region" description="Helical" evidence="8">
    <location>
        <begin position="68"/>
        <end position="86"/>
    </location>
</feature>
<dbReference type="Gene3D" id="1.20.1720.10">
    <property type="entry name" value="Multidrug resistance protein D"/>
    <property type="match status" value="1"/>
</dbReference>
<dbReference type="GO" id="GO:0022857">
    <property type="term" value="F:transmembrane transporter activity"/>
    <property type="evidence" value="ECO:0007669"/>
    <property type="project" value="InterPro"/>
</dbReference>
<evidence type="ECO:0000256" key="3">
    <source>
        <dbReference type="ARBA" id="ARBA00022475"/>
    </source>
</evidence>
<dbReference type="GO" id="GO:0005886">
    <property type="term" value="C:plasma membrane"/>
    <property type="evidence" value="ECO:0007669"/>
    <property type="project" value="UniProtKB-SubCell"/>
</dbReference>
<feature type="transmembrane region" description="Helical" evidence="8">
    <location>
        <begin position="314"/>
        <end position="337"/>
    </location>
</feature>
<feature type="transmembrane region" description="Helical" evidence="8">
    <location>
        <begin position="244"/>
        <end position="263"/>
    </location>
</feature>
<evidence type="ECO:0000256" key="2">
    <source>
        <dbReference type="ARBA" id="ARBA00022448"/>
    </source>
</evidence>
<proteinExistence type="predicted"/>
<reference evidence="10 11" key="1">
    <citation type="journal article" date="2019" name="Emerg. Microbes Infect.">
        <title>Comprehensive subspecies identification of 175 nontuberculous mycobacteria species based on 7547 genomic profiles.</title>
        <authorList>
            <person name="Matsumoto Y."/>
            <person name="Kinjo T."/>
            <person name="Motooka D."/>
            <person name="Nabeya D."/>
            <person name="Jung N."/>
            <person name="Uechi K."/>
            <person name="Horii T."/>
            <person name="Iida T."/>
            <person name="Fujita J."/>
            <person name="Nakamura S."/>
        </authorList>
    </citation>
    <scope>NUCLEOTIDE SEQUENCE [LARGE SCALE GENOMIC DNA]</scope>
    <source>
        <strain evidence="10 11">JCM 17423</strain>
    </source>
</reference>
<dbReference type="InterPro" id="IPR036259">
    <property type="entry name" value="MFS_trans_sf"/>
</dbReference>
<sequence length="469" mass="47493">MRTPARNFDDATADGPRAAHDADEDGGGTPLALAALLAGTLVGTVGNNVVNVPLAAILDDFDAPLSSGVFVVVGFLLTFTATMPLAGWIGDRFGRRRIYCAALLGTAVCAVGAATAPSLPLLIAWRSLGGVAAAAFAPAVMGLISWMYSGRRRGRAVGAWASVNGLGQAIGPTMGGVVADMWGWRWVFVPLIPVALAGFAATLRHIPAYPGQRMPFDVAGAFALTVGSGLLVLALAVIPQPGVPVWAVLAAFATGLAALIWFARHCARAAHPFVVVGLLVESRFARSSVAGFAQMFCLGATLLAVPLYLTGRGFSSSVAGLVVFAVPAAMVLLGPLVGRWMDRLRPRRVLRTGLIVLLVAQGALTALVAREGTAPTVLAVGLAVTGIGIALVQTPAATGATRSPAGEGGAGLGVYNLMRFGGSALGAAWVAVGLGIAGFPAVFAASTVVIALGLAGSFVGPDPQVPAPR</sequence>
<dbReference type="Proteomes" id="UP000466607">
    <property type="component" value="Chromosome"/>
</dbReference>
<protein>
    <submittedName>
        <fullName evidence="10">Multidrug resistance protein</fullName>
    </submittedName>
</protein>
<feature type="transmembrane region" description="Helical" evidence="8">
    <location>
        <begin position="123"/>
        <end position="144"/>
    </location>
</feature>
<feature type="transmembrane region" description="Helical" evidence="8">
    <location>
        <begin position="156"/>
        <end position="178"/>
    </location>
</feature>
<dbReference type="PANTHER" id="PTHR42718:SF46">
    <property type="entry name" value="BLR6921 PROTEIN"/>
    <property type="match status" value="1"/>
</dbReference>
<dbReference type="PROSITE" id="PS50850">
    <property type="entry name" value="MFS"/>
    <property type="match status" value="1"/>
</dbReference>
<keyword evidence="5 8" id="KW-1133">Transmembrane helix</keyword>
<feature type="domain" description="Major facilitator superfamily (MFS) profile" evidence="9">
    <location>
        <begin position="32"/>
        <end position="464"/>
    </location>
</feature>
<feature type="transmembrane region" description="Helical" evidence="8">
    <location>
        <begin position="374"/>
        <end position="392"/>
    </location>
</feature>
<organism evidence="10 11">
    <name type="scientific">Mycolicibacterium litorale</name>
    <dbReference type="NCBI Taxonomy" id="758802"/>
    <lineage>
        <taxon>Bacteria</taxon>
        <taxon>Bacillati</taxon>
        <taxon>Actinomycetota</taxon>
        <taxon>Actinomycetes</taxon>
        <taxon>Mycobacteriales</taxon>
        <taxon>Mycobacteriaceae</taxon>
        <taxon>Mycolicibacterium</taxon>
    </lineage>
</organism>
<dbReference type="InterPro" id="IPR011701">
    <property type="entry name" value="MFS"/>
</dbReference>
<feature type="transmembrane region" description="Helical" evidence="8">
    <location>
        <begin position="349"/>
        <end position="368"/>
    </location>
</feature>
<comment type="subcellular location">
    <subcellularLocation>
        <location evidence="1">Cell membrane</location>
        <topology evidence="1">Multi-pass membrane protein</topology>
    </subcellularLocation>
</comment>
<dbReference type="Pfam" id="PF07690">
    <property type="entry name" value="MFS_1"/>
    <property type="match status" value="2"/>
</dbReference>
<evidence type="ECO:0000313" key="11">
    <source>
        <dbReference type="Proteomes" id="UP000466607"/>
    </source>
</evidence>
<feature type="transmembrane region" description="Helical" evidence="8">
    <location>
        <begin position="426"/>
        <end position="459"/>
    </location>
</feature>
<name>A0AAD1ILV4_9MYCO</name>
<dbReference type="AlphaFoldDB" id="A0AAD1ILV4"/>
<evidence type="ECO:0000256" key="8">
    <source>
        <dbReference type="SAM" id="Phobius"/>
    </source>
</evidence>
<feature type="transmembrane region" description="Helical" evidence="8">
    <location>
        <begin position="184"/>
        <end position="206"/>
    </location>
</feature>
<dbReference type="PANTHER" id="PTHR42718">
    <property type="entry name" value="MAJOR FACILITATOR SUPERFAMILY MULTIDRUG TRANSPORTER MFSC"/>
    <property type="match status" value="1"/>
</dbReference>
<dbReference type="Gene3D" id="1.20.1250.20">
    <property type="entry name" value="MFS general substrate transporter like domains"/>
    <property type="match status" value="1"/>
</dbReference>
<keyword evidence="2" id="KW-0813">Transport</keyword>
<feature type="region of interest" description="Disordered" evidence="7">
    <location>
        <begin position="1"/>
        <end position="25"/>
    </location>
</feature>